<organism evidence="1 2">
    <name type="scientific">Merismopedia glauca CCAP 1448/3</name>
    <dbReference type="NCBI Taxonomy" id="1296344"/>
    <lineage>
        <taxon>Bacteria</taxon>
        <taxon>Bacillati</taxon>
        <taxon>Cyanobacteriota</taxon>
        <taxon>Cyanophyceae</taxon>
        <taxon>Synechococcales</taxon>
        <taxon>Merismopediaceae</taxon>
        <taxon>Merismopedia</taxon>
    </lineage>
</organism>
<evidence type="ECO:0000313" key="2">
    <source>
        <dbReference type="Proteomes" id="UP000238762"/>
    </source>
</evidence>
<dbReference type="AlphaFoldDB" id="A0A2T1C4D2"/>
<dbReference type="CDD" id="cd22366">
    <property type="entry name" value="XisH-like"/>
    <property type="match status" value="1"/>
</dbReference>
<dbReference type="InterPro" id="IPR014919">
    <property type="entry name" value="XisH"/>
</dbReference>
<accession>A0A2T1C4D2</accession>
<dbReference type="Proteomes" id="UP000238762">
    <property type="component" value="Unassembled WGS sequence"/>
</dbReference>
<comment type="caution">
    <text evidence="1">The sequence shown here is derived from an EMBL/GenBank/DDBJ whole genome shotgun (WGS) entry which is preliminary data.</text>
</comment>
<dbReference type="InterPro" id="IPR011335">
    <property type="entry name" value="Restrct_endonuc-II-like"/>
</dbReference>
<dbReference type="OrthoDB" id="456752at2"/>
<dbReference type="SUPFAM" id="SSF52980">
    <property type="entry name" value="Restriction endonuclease-like"/>
    <property type="match status" value="1"/>
</dbReference>
<dbReference type="EMBL" id="PVWJ01000044">
    <property type="protein sequence ID" value="PSB02983.1"/>
    <property type="molecule type" value="Genomic_DNA"/>
</dbReference>
<dbReference type="GO" id="GO:0003676">
    <property type="term" value="F:nucleic acid binding"/>
    <property type="evidence" value="ECO:0007669"/>
    <property type="project" value="InterPro"/>
</dbReference>
<name>A0A2T1C4D2_9CYAN</name>
<gene>
    <name evidence="1" type="ORF">C7B64_10670</name>
</gene>
<dbReference type="Pfam" id="PF08814">
    <property type="entry name" value="XisH"/>
    <property type="match status" value="1"/>
</dbReference>
<keyword evidence="2" id="KW-1185">Reference proteome</keyword>
<proteinExistence type="predicted"/>
<reference evidence="1 2" key="2">
    <citation type="submission" date="2018-03" db="EMBL/GenBank/DDBJ databases">
        <title>The ancient ancestry and fast evolution of plastids.</title>
        <authorList>
            <person name="Moore K.R."/>
            <person name="Magnabosco C."/>
            <person name="Momper L."/>
            <person name="Gold D.A."/>
            <person name="Bosak T."/>
            <person name="Fournier G.P."/>
        </authorList>
    </citation>
    <scope>NUCLEOTIDE SEQUENCE [LARGE SCALE GENOMIC DNA]</scope>
    <source>
        <strain evidence="1 2">CCAP 1448/3</strain>
    </source>
</reference>
<sequence>MMARDFLHQTVRIALERDAWIVTHDPLYLRVSDVDLMVDLAAERIVGAEKMGQKIAVEVKSFLGASAITELHNALGQTMVYRSALRRLHPERMLYLAISEDIYQEFFLNAFIQEVISDYQVKLLIVSHSRQEIALWKE</sequence>
<protein>
    <submittedName>
        <fullName evidence="1">Fatty-acid oxidation protein subunit alpha</fullName>
    </submittedName>
</protein>
<reference evidence="1 2" key="1">
    <citation type="submission" date="2018-02" db="EMBL/GenBank/DDBJ databases">
        <authorList>
            <person name="Cohen D.B."/>
            <person name="Kent A.D."/>
        </authorList>
    </citation>
    <scope>NUCLEOTIDE SEQUENCE [LARGE SCALE GENOMIC DNA]</scope>
    <source>
        <strain evidence="1 2">CCAP 1448/3</strain>
    </source>
</reference>
<evidence type="ECO:0000313" key="1">
    <source>
        <dbReference type="EMBL" id="PSB02983.1"/>
    </source>
</evidence>
<dbReference type="Gene3D" id="3.40.1350.10">
    <property type="match status" value="1"/>
</dbReference>
<dbReference type="InterPro" id="IPR011856">
    <property type="entry name" value="tRNA_endonuc-like_dom_sf"/>
</dbReference>